<gene>
    <name evidence="1" type="ORF">EHO51_05845</name>
</gene>
<sequence>METRSANFRFVAAIWGLSIEEEVEIAPGLMLLPFDHLPDSEVKRWLVGRAIPWPLHAWYSTGFFGRPGAALVRTVTNFPYVGNLEEAMRCIEKLEEDLRAPLYFLQAAVAGQPLAVGAWFEYEDPDLELGERVGSFSWFLPEVVPSITQLVTVDTVSLKREADLLRDLVPDVRSKLLRSMERFVLSQCRRNAGDRALDLVLAFETAVSGGKGDNSPVNWRIAVRTAQMLGGTLEQRKETRRVVSQLGGFRNGIVHGGALKAHEQKELEENLLRSSLIYRQLLRSFLSLGTAPDWSALELQPTSDKDLSL</sequence>
<dbReference type="Proteomes" id="UP000273982">
    <property type="component" value="Chromosome"/>
</dbReference>
<reference evidence="1 2" key="1">
    <citation type="submission" date="2018-11" db="EMBL/GenBank/DDBJ databases">
        <title>Genome squencing of methanotrophic bacteria isolated from alkaline groundwater in Korea.</title>
        <authorList>
            <person name="Nguyen L.N."/>
        </authorList>
    </citation>
    <scope>NUCLEOTIDE SEQUENCE [LARGE SCALE GENOMIC DNA]</scope>
    <source>
        <strain evidence="1 2">GW6</strain>
    </source>
</reference>
<dbReference type="KEGG" id="mros:EHO51_05845"/>
<evidence type="ECO:0000313" key="1">
    <source>
        <dbReference type="EMBL" id="AZG76287.1"/>
    </source>
</evidence>
<accession>A0A3G8M3K1</accession>
<protein>
    <submittedName>
        <fullName evidence="1">Uncharacterized protein</fullName>
    </submittedName>
</protein>
<name>A0A3G8M3K1_9HYPH</name>
<dbReference type="RefSeq" id="WP_124738104.1">
    <property type="nucleotide sequence ID" value="NZ_CP034086.1"/>
</dbReference>
<proteinExistence type="predicted"/>
<dbReference type="AlphaFoldDB" id="A0A3G8M3K1"/>
<evidence type="ECO:0000313" key="2">
    <source>
        <dbReference type="Proteomes" id="UP000273982"/>
    </source>
</evidence>
<organism evidence="1 2">
    <name type="scientific">Methylocystis rosea</name>
    <dbReference type="NCBI Taxonomy" id="173366"/>
    <lineage>
        <taxon>Bacteria</taxon>
        <taxon>Pseudomonadati</taxon>
        <taxon>Pseudomonadota</taxon>
        <taxon>Alphaproteobacteria</taxon>
        <taxon>Hyphomicrobiales</taxon>
        <taxon>Methylocystaceae</taxon>
        <taxon>Methylocystis</taxon>
    </lineage>
</organism>
<dbReference type="EMBL" id="CP034086">
    <property type="protein sequence ID" value="AZG76287.1"/>
    <property type="molecule type" value="Genomic_DNA"/>
</dbReference>